<comment type="similarity">
    <text evidence="2 10">Belongs to the class-II aminoacyl-tRNA synthetase family.</text>
</comment>
<accession>A0A1M5X8M4</accession>
<evidence type="ECO:0000256" key="10">
    <source>
        <dbReference type="HAMAP-Rule" id="MF_00255"/>
    </source>
</evidence>
<evidence type="ECO:0000259" key="11">
    <source>
        <dbReference type="Pfam" id="PF05746"/>
    </source>
</evidence>
<dbReference type="InterPro" id="IPR015944">
    <property type="entry name" value="Gly-tRNA-synth_bsu"/>
</dbReference>
<reference evidence="12 13" key="1">
    <citation type="submission" date="2016-11" db="EMBL/GenBank/DDBJ databases">
        <authorList>
            <person name="Jaros S."/>
            <person name="Januszkiewicz K."/>
            <person name="Wedrychowicz H."/>
        </authorList>
    </citation>
    <scope>NUCLEOTIDE SEQUENCE [LARGE SCALE GENOMIC DNA]</scope>
    <source>
        <strain evidence="12 13">DSM 9705</strain>
    </source>
</reference>
<dbReference type="RefSeq" id="WP_073377169.1">
    <property type="nucleotide sequence ID" value="NZ_FQXS01000018.1"/>
</dbReference>
<dbReference type="InterPro" id="IPR006194">
    <property type="entry name" value="Gly-tRNA-synth_heterodimer"/>
</dbReference>
<dbReference type="Proteomes" id="UP000184139">
    <property type="component" value="Unassembled WGS sequence"/>
</dbReference>
<dbReference type="AlphaFoldDB" id="A0A1M5X8M4"/>
<keyword evidence="5 10" id="KW-0547">Nucleotide-binding</keyword>
<dbReference type="GO" id="GO:0006426">
    <property type="term" value="P:glycyl-tRNA aminoacylation"/>
    <property type="evidence" value="ECO:0007669"/>
    <property type="project" value="UniProtKB-UniRule"/>
</dbReference>
<evidence type="ECO:0000256" key="2">
    <source>
        <dbReference type="ARBA" id="ARBA00008226"/>
    </source>
</evidence>
<evidence type="ECO:0000256" key="3">
    <source>
        <dbReference type="ARBA" id="ARBA00022490"/>
    </source>
</evidence>
<dbReference type="NCBIfam" id="TIGR00211">
    <property type="entry name" value="glyS"/>
    <property type="match status" value="1"/>
</dbReference>
<dbReference type="GO" id="GO:0005829">
    <property type="term" value="C:cytosol"/>
    <property type="evidence" value="ECO:0007669"/>
    <property type="project" value="TreeGrafter"/>
</dbReference>
<dbReference type="STRING" id="1121409.SAMN02745124_02863"/>
<comment type="subcellular location">
    <subcellularLocation>
        <location evidence="1 10">Cytoplasm</location>
    </subcellularLocation>
</comment>
<dbReference type="GO" id="GO:0005524">
    <property type="term" value="F:ATP binding"/>
    <property type="evidence" value="ECO:0007669"/>
    <property type="project" value="UniProtKB-UniRule"/>
</dbReference>
<dbReference type="GO" id="GO:0006420">
    <property type="term" value="P:arginyl-tRNA aminoacylation"/>
    <property type="evidence" value="ECO:0007669"/>
    <property type="project" value="InterPro"/>
</dbReference>
<proteinExistence type="inferred from homology"/>
<dbReference type="EC" id="6.1.1.14" evidence="10"/>
<dbReference type="Pfam" id="PF05746">
    <property type="entry name" value="DALR_1"/>
    <property type="match status" value="1"/>
</dbReference>
<organism evidence="12 13">
    <name type="scientific">Desulfofustis glycolicus DSM 9705</name>
    <dbReference type="NCBI Taxonomy" id="1121409"/>
    <lineage>
        <taxon>Bacteria</taxon>
        <taxon>Pseudomonadati</taxon>
        <taxon>Thermodesulfobacteriota</taxon>
        <taxon>Desulfobulbia</taxon>
        <taxon>Desulfobulbales</taxon>
        <taxon>Desulfocapsaceae</taxon>
        <taxon>Desulfofustis</taxon>
    </lineage>
</organism>
<keyword evidence="7 10" id="KW-0648">Protein biosynthesis</keyword>
<evidence type="ECO:0000256" key="8">
    <source>
        <dbReference type="ARBA" id="ARBA00023146"/>
    </source>
</evidence>
<dbReference type="InterPro" id="IPR008909">
    <property type="entry name" value="DALR_anticod-bd"/>
</dbReference>
<keyword evidence="8 10" id="KW-0030">Aminoacyl-tRNA synthetase</keyword>
<keyword evidence="4 10" id="KW-0436">Ligase</keyword>
<keyword evidence="13" id="KW-1185">Reference proteome</keyword>
<feature type="domain" description="DALR anticodon binding" evidence="11">
    <location>
        <begin position="586"/>
        <end position="675"/>
    </location>
</feature>
<evidence type="ECO:0000256" key="9">
    <source>
        <dbReference type="ARBA" id="ARBA00047937"/>
    </source>
</evidence>
<dbReference type="Pfam" id="PF02092">
    <property type="entry name" value="tRNA_synt_2f"/>
    <property type="match status" value="1"/>
</dbReference>
<dbReference type="HAMAP" id="MF_00255">
    <property type="entry name" value="Gly_tRNA_synth_beta"/>
    <property type="match status" value="1"/>
</dbReference>
<evidence type="ECO:0000256" key="5">
    <source>
        <dbReference type="ARBA" id="ARBA00022741"/>
    </source>
</evidence>
<protein>
    <recommendedName>
        <fullName evidence="10">Glycine--tRNA ligase beta subunit</fullName>
        <ecNumber evidence="10">6.1.1.14</ecNumber>
    </recommendedName>
    <alternativeName>
        <fullName evidence="10">Glycyl-tRNA synthetase beta subunit</fullName>
        <shortName evidence="10">GlyRS</shortName>
    </alternativeName>
</protein>
<evidence type="ECO:0000256" key="7">
    <source>
        <dbReference type="ARBA" id="ARBA00022917"/>
    </source>
</evidence>
<evidence type="ECO:0000313" key="12">
    <source>
        <dbReference type="EMBL" id="SHH96180.1"/>
    </source>
</evidence>
<evidence type="ECO:0000256" key="6">
    <source>
        <dbReference type="ARBA" id="ARBA00022840"/>
    </source>
</evidence>
<dbReference type="OrthoDB" id="9775440at2"/>
<keyword evidence="6 10" id="KW-0067">ATP-binding</keyword>
<evidence type="ECO:0000313" key="13">
    <source>
        <dbReference type="Proteomes" id="UP000184139"/>
    </source>
</evidence>
<dbReference type="GO" id="GO:0004820">
    <property type="term" value="F:glycine-tRNA ligase activity"/>
    <property type="evidence" value="ECO:0007669"/>
    <property type="project" value="UniProtKB-UniRule"/>
</dbReference>
<dbReference type="GO" id="GO:0004814">
    <property type="term" value="F:arginine-tRNA ligase activity"/>
    <property type="evidence" value="ECO:0007669"/>
    <property type="project" value="InterPro"/>
</dbReference>
<name>A0A1M5X8M4_9BACT</name>
<dbReference type="SUPFAM" id="SSF109604">
    <property type="entry name" value="HD-domain/PDEase-like"/>
    <property type="match status" value="1"/>
</dbReference>
<evidence type="ECO:0000256" key="4">
    <source>
        <dbReference type="ARBA" id="ARBA00022598"/>
    </source>
</evidence>
<dbReference type="EMBL" id="FQXS01000018">
    <property type="protein sequence ID" value="SHH96180.1"/>
    <property type="molecule type" value="Genomic_DNA"/>
</dbReference>
<dbReference type="PRINTS" id="PR01045">
    <property type="entry name" value="TRNASYNTHGB"/>
</dbReference>
<dbReference type="PANTHER" id="PTHR30075">
    <property type="entry name" value="GLYCYL-TRNA SYNTHETASE"/>
    <property type="match status" value="1"/>
</dbReference>
<evidence type="ECO:0000256" key="1">
    <source>
        <dbReference type="ARBA" id="ARBA00004496"/>
    </source>
</evidence>
<sequence length="692" mass="76360">MKDLLFEIGTEELPAGFLVPAMEQLASLFRTKAEKLKLVFAGLRTYGTPRRLALVVEQLTERQEDSREELLGPSKQAAFDDQGKPTRAAEGFARSKGVTVDQLSLVATPKGEYLKLVRQVAGVATETVLPELLKEILVELSFAKSMKWGSNQLTFARPIQWLLTRFGDDTVVFEHEGIVSSNLSRGHRFLAPDTFTVATAADYERALEERFVIADVERRRQRVLDEIKAAVAVAGFGDGAEVAVDQGLLDTVTNLVECPFGVCGRFAEKFLQIPAEVLITSMREHQKYFPVIDRQGSLLPGFVAVNNTRVRQIEVTRTGHERVLRARLEDAFFFFESDKKIRLAERLEALSGIIFQARLGSMRDKVDRIVKLTRLLADMLEPTVAEDACRAALLCKADLTSNMVGEFPSLQGVMGSAYGAHDGEADSVAVAIAEHYLPLRAGSPLPTTATGALVGLADRIDTIAGCFGIGQTPTGTTDPFGLRRLALAVLHIIEHYRYGLPLSDLLYKALALYGDKVAGGAATVEQIMTFIKGRFVNDCAARGLDARAVDAASSVAFDDVNDCLQRIEALIAIKRQESFEVLAGSFKRIRNIIKDHQELEVDRSLLTEPAEQELYTVYQRLHAAGEQRLPRRDYSGFLEEMLALKEPVDRFFDDVMVMAEDEAVRNNRLNLLTGIGTLILAIGDISRMHGGL</sequence>
<keyword evidence="3 10" id="KW-0963">Cytoplasm</keyword>
<comment type="catalytic activity">
    <reaction evidence="9 10">
        <text>tRNA(Gly) + glycine + ATP = glycyl-tRNA(Gly) + AMP + diphosphate</text>
        <dbReference type="Rhea" id="RHEA:16013"/>
        <dbReference type="Rhea" id="RHEA-COMP:9664"/>
        <dbReference type="Rhea" id="RHEA-COMP:9683"/>
        <dbReference type="ChEBI" id="CHEBI:30616"/>
        <dbReference type="ChEBI" id="CHEBI:33019"/>
        <dbReference type="ChEBI" id="CHEBI:57305"/>
        <dbReference type="ChEBI" id="CHEBI:78442"/>
        <dbReference type="ChEBI" id="CHEBI:78522"/>
        <dbReference type="ChEBI" id="CHEBI:456215"/>
        <dbReference type="EC" id="6.1.1.14"/>
    </reaction>
</comment>
<dbReference type="PROSITE" id="PS50861">
    <property type="entry name" value="AA_TRNA_LIGASE_II_GLYAB"/>
    <property type="match status" value="1"/>
</dbReference>
<dbReference type="PANTHER" id="PTHR30075:SF2">
    <property type="entry name" value="GLYCINE--TRNA LIGASE, CHLOROPLASTIC_MITOCHONDRIAL 2"/>
    <property type="match status" value="1"/>
</dbReference>
<gene>
    <name evidence="10" type="primary">glyS</name>
    <name evidence="12" type="ORF">SAMN02745124_02863</name>
</gene>
<comment type="subunit">
    <text evidence="10">Tetramer of two alpha and two beta subunits.</text>
</comment>